<keyword evidence="5 7" id="KW-0067">ATP-binding</keyword>
<dbReference type="InterPro" id="IPR050166">
    <property type="entry name" value="ABC_transporter_ATP-bind"/>
</dbReference>
<dbReference type="PROSITE" id="PS00211">
    <property type="entry name" value="ABC_TRANSPORTER_1"/>
    <property type="match status" value="1"/>
</dbReference>
<dbReference type="Gene3D" id="3.40.50.300">
    <property type="entry name" value="P-loop containing nucleotide triphosphate hydrolases"/>
    <property type="match status" value="1"/>
</dbReference>
<accession>A0A8J3AMB6</accession>
<comment type="similarity">
    <text evidence="1">Belongs to the ABC transporter superfamily.</text>
</comment>
<dbReference type="InterPro" id="IPR003593">
    <property type="entry name" value="AAA+_ATPase"/>
</dbReference>
<keyword evidence="3" id="KW-1003">Cell membrane</keyword>
<dbReference type="RefSeq" id="WP_188379925.1">
    <property type="nucleotide sequence ID" value="NZ_BMDI01000001.1"/>
</dbReference>
<evidence type="ECO:0000256" key="2">
    <source>
        <dbReference type="ARBA" id="ARBA00022448"/>
    </source>
</evidence>
<keyword evidence="3" id="KW-0472">Membrane</keyword>
<dbReference type="EMBL" id="BMDI01000001">
    <property type="protein sequence ID" value="GGI17128.1"/>
    <property type="molecule type" value="Genomic_DNA"/>
</dbReference>
<evidence type="ECO:0000313" key="7">
    <source>
        <dbReference type="EMBL" id="GGI17128.1"/>
    </source>
</evidence>
<evidence type="ECO:0000256" key="4">
    <source>
        <dbReference type="ARBA" id="ARBA00022741"/>
    </source>
</evidence>
<keyword evidence="8" id="KW-1185">Reference proteome</keyword>
<dbReference type="SMART" id="SM00382">
    <property type="entry name" value="AAA"/>
    <property type="match status" value="1"/>
</dbReference>
<evidence type="ECO:0000256" key="5">
    <source>
        <dbReference type="ARBA" id="ARBA00022840"/>
    </source>
</evidence>
<feature type="domain" description="ABC transporter" evidence="6">
    <location>
        <begin position="9"/>
        <end position="238"/>
    </location>
</feature>
<dbReference type="AlphaFoldDB" id="A0A8J3AMB6"/>
<dbReference type="InterPro" id="IPR017871">
    <property type="entry name" value="ABC_transporter-like_CS"/>
</dbReference>
<keyword evidence="2" id="KW-0813">Transport</keyword>
<reference evidence="8" key="1">
    <citation type="journal article" date="2019" name="Int. J. Syst. Evol. Microbiol.">
        <title>The Global Catalogue of Microorganisms (GCM) 10K type strain sequencing project: providing services to taxonomists for standard genome sequencing and annotation.</title>
        <authorList>
            <consortium name="The Broad Institute Genomics Platform"/>
            <consortium name="The Broad Institute Genome Sequencing Center for Infectious Disease"/>
            <person name="Wu L."/>
            <person name="Ma J."/>
        </authorList>
    </citation>
    <scope>NUCLEOTIDE SEQUENCE [LARGE SCALE GENOMIC DNA]</scope>
    <source>
        <strain evidence="8">CCM 2767</strain>
    </source>
</reference>
<dbReference type="Proteomes" id="UP000642180">
    <property type="component" value="Unassembled WGS sequence"/>
</dbReference>
<dbReference type="GO" id="GO:0016887">
    <property type="term" value="F:ATP hydrolysis activity"/>
    <property type="evidence" value="ECO:0007669"/>
    <property type="project" value="InterPro"/>
</dbReference>
<proteinExistence type="inferred from homology"/>
<sequence length="272" mass="30253">MTVARNAHLTVEKIGFSYQEEHTVFNDFSFEARPGEFIALLGPSGCGKSTLLNLLSGFLQPKTGKITLNGKSLQPESPELGYVFQSPQLFPWLSALDNVRFGLRMGERGSTTEQLEKARHYLDMVGLAHAESKLPHELSGGMQQRVSLARTLAMEPSLLLMDEPFAALDAISRQLMNEELLRLWSTLGQTVVFITHDIDEAVFLADRVLVLGTAPAGLQHELPIALPRPRTQIETRRLPLFHEYSTSLLDKISTAARPVASFIPHFIFESTL</sequence>
<dbReference type="PANTHER" id="PTHR42788:SF13">
    <property type="entry name" value="ALIPHATIC SULFONATES IMPORT ATP-BINDING PROTEIN SSUB"/>
    <property type="match status" value="1"/>
</dbReference>
<evidence type="ECO:0000256" key="3">
    <source>
        <dbReference type="ARBA" id="ARBA00022475"/>
    </source>
</evidence>
<dbReference type="SUPFAM" id="SSF52540">
    <property type="entry name" value="P-loop containing nucleoside triphosphate hydrolases"/>
    <property type="match status" value="1"/>
</dbReference>
<name>A0A8J3AMB6_9BURK</name>
<dbReference type="InterPro" id="IPR027417">
    <property type="entry name" value="P-loop_NTPase"/>
</dbReference>
<evidence type="ECO:0000313" key="8">
    <source>
        <dbReference type="Proteomes" id="UP000642180"/>
    </source>
</evidence>
<dbReference type="CDD" id="cd03293">
    <property type="entry name" value="ABC_NrtD_SsuB_transporters"/>
    <property type="match status" value="1"/>
</dbReference>
<dbReference type="PROSITE" id="PS50893">
    <property type="entry name" value="ABC_TRANSPORTER_2"/>
    <property type="match status" value="1"/>
</dbReference>
<protein>
    <submittedName>
        <fullName evidence="7">ABC transporter ATP-binding protein</fullName>
    </submittedName>
</protein>
<dbReference type="Pfam" id="PF00005">
    <property type="entry name" value="ABC_tran"/>
    <property type="match status" value="1"/>
</dbReference>
<organism evidence="7 8">
    <name type="scientific">Oxalicibacterium faecigallinarum</name>
    <dbReference type="NCBI Taxonomy" id="573741"/>
    <lineage>
        <taxon>Bacteria</taxon>
        <taxon>Pseudomonadati</taxon>
        <taxon>Pseudomonadota</taxon>
        <taxon>Betaproteobacteria</taxon>
        <taxon>Burkholderiales</taxon>
        <taxon>Oxalobacteraceae</taxon>
        <taxon>Oxalicibacterium</taxon>
    </lineage>
</organism>
<evidence type="ECO:0000256" key="1">
    <source>
        <dbReference type="ARBA" id="ARBA00005417"/>
    </source>
</evidence>
<evidence type="ECO:0000259" key="6">
    <source>
        <dbReference type="PROSITE" id="PS50893"/>
    </source>
</evidence>
<gene>
    <name evidence="7" type="ORF">GCM10008066_07430</name>
</gene>
<dbReference type="PANTHER" id="PTHR42788">
    <property type="entry name" value="TAURINE IMPORT ATP-BINDING PROTEIN-RELATED"/>
    <property type="match status" value="1"/>
</dbReference>
<comment type="caution">
    <text evidence="7">The sequence shown here is derived from an EMBL/GenBank/DDBJ whole genome shotgun (WGS) entry which is preliminary data.</text>
</comment>
<dbReference type="InterPro" id="IPR003439">
    <property type="entry name" value="ABC_transporter-like_ATP-bd"/>
</dbReference>
<keyword evidence="4" id="KW-0547">Nucleotide-binding</keyword>
<dbReference type="GO" id="GO:0005524">
    <property type="term" value="F:ATP binding"/>
    <property type="evidence" value="ECO:0007669"/>
    <property type="project" value="UniProtKB-KW"/>
</dbReference>